<accession>A0A2P8EEL4</accession>
<dbReference type="Proteomes" id="UP000240708">
    <property type="component" value="Unassembled WGS sequence"/>
</dbReference>
<dbReference type="RefSeq" id="WP_106565941.1">
    <property type="nucleotide sequence ID" value="NZ_JAUVYL010000087.1"/>
</dbReference>
<gene>
    <name evidence="2" type="ORF">CLV48_101844</name>
</gene>
<dbReference type="Pfam" id="PF13349">
    <property type="entry name" value="DUF4097"/>
    <property type="match status" value="1"/>
</dbReference>
<evidence type="ECO:0000313" key="3">
    <source>
        <dbReference type="Proteomes" id="UP000240708"/>
    </source>
</evidence>
<evidence type="ECO:0000259" key="1">
    <source>
        <dbReference type="Pfam" id="PF13349"/>
    </source>
</evidence>
<dbReference type="InterPro" id="IPR025164">
    <property type="entry name" value="Toastrack_DUF4097"/>
</dbReference>
<dbReference type="EMBL" id="PYGF01000001">
    <property type="protein sequence ID" value="PSL07905.1"/>
    <property type="molecule type" value="Genomic_DNA"/>
</dbReference>
<comment type="caution">
    <text evidence="2">The sequence shown here is derived from an EMBL/GenBank/DDBJ whole genome shotgun (WGS) entry which is preliminary data.</text>
</comment>
<evidence type="ECO:0000313" key="2">
    <source>
        <dbReference type="EMBL" id="PSL07905.1"/>
    </source>
</evidence>
<keyword evidence="3" id="KW-1185">Reference proteome</keyword>
<dbReference type="AlphaFoldDB" id="A0A2P8EEL4"/>
<sequence>MKNSPLAIGIKPLFLRSKIAHSFRLFLLGLVLSSLTSCLGDDLSVVSEIQQDFEGITNIEVDAEFLEVKYTGASGRQVLSLDAELRSNSSKKFEVKYRVVGSTLFISVETNNRLFSGGAKADGHIRLTGPRTMLLNLEAGSGKVIIENVVSPSAEIEVGSGEIIVKNVAIPRLNVDLVSGRGKIEDVLGNIETSVSSGKLEVLRVEGNVEAESASGEIVLKDVTGLVNAQTVSGKIEMANARRIGDISISSGQLFATNSGLSPQTALKASSGNIYIQTNSNLRDFNFNITVGSGSARVGTSLSATGTLNINNGSSNTIRGEVGSGKIEIVN</sequence>
<feature type="domain" description="DUF4097" evidence="1">
    <location>
        <begin position="57"/>
        <end position="316"/>
    </location>
</feature>
<protein>
    <submittedName>
        <fullName evidence="2">Putative adhesin</fullName>
    </submittedName>
</protein>
<reference evidence="2 3" key="1">
    <citation type="submission" date="2018-03" db="EMBL/GenBank/DDBJ databases">
        <title>Genomic Encyclopedia of Archaeal and Bacterial Type Strains, Phase II (KMG-II): from individual species to whole genera.</title>
        <authorList>
            <person name="Goeker M."/>
        </authorList>
    </citation>
    <scope>NUCLEOTIDE SEQUENCE [LARGE SCALE GENOMIC DNA]</scope>
    <source>
        <strain evidence="2 3">DSM 28057</strain>
    </source>
</reference>
<name>A0A2P8EEL4_9BACT</name>
<proteinExistence type="predicted"/>
<dbReference type="OrthoDB" id="835341at2"/>
<organism evidence="2 3">
    <name type="scientific">Cecembia rubra</name>
    <dbReference type="NCBI Taxonomy" id="1485585"/>
    <lineage>
        <taxon>Bacteria</taxon>
        <taxon>Pseudomonadati</taxon>
        <taxon>Bacteroidota</taxon>
        <taxon>Cytophagia</taxon>
        <taxon>Cytophagales</taxon>
        <taxon>Cyclobacteriaceae</taxon>
        <taxon>Cecembia</taxon>
    </lineage>
</organism>